<dbReference type="GO" id="GO:0016787">
    <property type="term" value="F:hydrolase activity"/>
    <property type="evidence" value="ECO:0007669"/>
    <property type="project" value="UniProtKB-KW"/>
</dbReference>
<proteinExistence type="predicted"/>
<protein>
    <submittedName>
        <fullName evidence="2">Acyl-CoA thioesterase</fullName>
        <ecNumber evidence="2">3.1.2.-</ecNumber>
    </submittedName>
</protein>
<dbReference type="InterPro" id="IPR029069">
    <property type="entry name" value="HotDog_dom_sf"/>
</dbReference>
<dbReference type="SUPFAM" id="SSF54637">
    <property type="entry name" value="Thioesterase/thiol ester dehydrase-isomerase"/>
    <property type="match status" value="1"/>
</dbReference>
<evidence type="ECO:0000256" key="1">
    <source>
        <dbReference type="ARBA" id="ARBA00022801"/>
    </source>
</evidence>
<dbReference type="Pfam" id="PF13279">
    <property type="entry name" value="4HBT_2"/>
    <property type="match status" value="1"/>
</dbReference>
<gene>
    <name evidence="2" type="ORF">ACFSR2_21405</name>
</gene>
<dbReference type="InterPro" id="IPR050563">
    <property type="entry name" value="4-hydroxybenzoyl-CoA_TE"/>
</dbReference>
<accession>A0ABW5JBM0</accession>
<evidence type="ECO:0000313" key="3">
    <source>
        <dbReference type="Proteomes" id="UP001597510"/>
    </source>
</evidence>
<dbReference type="Proteomes" id="UP001597510">
    <property type="component" value="Unassembled WGS sequence"/>
</dbReference>
<dbReference type="PANTHER" id="PTHR31793">
    <property type="entry name" value="4-HYDROXYBENZOYL-COA THIOESTERASE FAMILY MEMBER"/>
    <property type="match status" value="1"/>
</dbReference>
<dbReference type="EC" id="3.1.2.-" evidence="2"/>
<dbReference type="Gene3D" id="3.10.129.10">
    <property type="entry name" value="Hotdog Thioesterase"/>
    <property type="match status" value="1"/>
</dbReference>
<comment type="caution">
    <text evidence="2">The sequence shown here is derived from an EMBL/GenBank/DDBJ whole genome shotgun (WGS) entry which is preliminary data.</text>
</comment>
<keyword evidence="1 2" id="KW-0378">Hydrolase</keyword>
<evidence type="ECO:0000313" key="2">
    <source>
        <dbReference type="EMBL" id="MFD2523469.1"/>
    </source>
</evidence>
<keyword evidence="3" id="KW-1185">Reference proteome</keyword>
<dbReference type="PANTHER" id="PTHR31793:SF37">
    <property type="entry name" value="ACYL-COA THIOESTER HYDROLASE YBGC"/>
    <property type="match status" value="1"/>
</dbReference>
<dbReference type="CDD" id="cd00586">
    <property type="entry name" value="4HBT"/>
    <property type="match status" value="1"/>
</dbReference>
<dbReference type="RefSeq" id="WP_340233312.1">
    <property type="nucleotide sequence ID" value="NZ_JBBEWC010000001.1"/>
</dbReference>
<name>A0ABW5JBM0_9BACT</name>
<organism evidence="2 3">
    <name type="scientific">Emticicia soli</name>
    <dbReference type="NCBI Taxonomy" id="2027878"/>
    <lineage>
        <taxon>Bacteria</taxon>
        <taxon>Pseudomonadati</taxon>
        <taxon>Bacteroidota</taxon>
        <taxon>Cytophagia</taxon>
        <taxon>Cytophagales</taxon>
        <taxon>Leadbetterellaceae</taxon>
        <taxon>Emticicia</taxon>
    </lineage>
</organism>
<sequence>METQSSNYHLHPIKVVEADIDDLNHVNNIVYLRYVQEAAGSHWHTLVPEKLSAQVIWVVRRHEIDYLKPAFLGDELTVKTWVDNFTGVTSDRHCEILRGNEVLARSRTLWVSLDASTKRPKRIGEEIASLFFGNKDEEM</sequence>
<reference evidence="3" key="1">
    <citation type="journal article" date="2019" name="Int. J. Syst. Evol. Microbiol.">
        <title>The Global Catalogue of Microorganisms (GCM) 10K type strain sequencing project: providing services to taxonomists for standard genome sequencing and annotation.</title>
        <authorList>
            <consortium name="The Broad Institute Genomics Platform"/>
            <consortium name="The Broad Institute Genome Sequencing Center for Infectious Disease"/>
            <person name="Wu L."/>
            <person name="Ma J."/>
        </authorList>
    </citation>
    <scope>NUCLEOTIDE SEQUENCE [LARGE SCALE GENOMIC DNA]</scope>
    <source>
        <strain evidence="3">KCTC 52344</strain>
    </source>
</reference>
<dbReference type="EMBL" id="JBHULC010000038">
    <property type="protein sequence ID" value="MFD2523469.1"/>
    <property type="molecule type" value="Genomic_DNA"/>
</dbReference>